<evidence type="ECO:0000313" key="1">
    <source>
        <dbReference type="EMBL" id="KAH6607278.1"/>
    </source>
</evidence>
<accession>A0A9P8QQB9</accession>
<proteinExistence type="predicted"/>
<evidence type="ECO:0000313" key="2">
    <source>
        <dbReference type="Proteomes" id="UP000827724"/>
    </source>
</evidence>
<reference evidence="1" key="1">
    <citation type="submission" date="2021-08" db="EMBL/GenBank/DDBJ databases">
        <title>Chromosome-Level Trichoderma cornu-damae using Hi-C Data.</title>
        <authorList>
            <person name="Kim C.S."/>
        </authorList>
    </citation>
    <scope>NUCLEOTIDE SEQUENCE</scope>
    <source>
        <strain evidence="1">KA19-0412C</strain>
    </source>
</reference>
<comment type="caution">
    <text evidence="1">The sequence shown here is derived from an EMBL/GenBank/DDBJ whole genome shotgun (WGS) entry which is preliminary data.</text>
</comment>
<keyword evidence="2" id="KW-1185">Reference proteome</keyword>
<sequence>MCVYTVASVVYENCLPDPPHLVKCVVFQKCTGDHDIFPVCQNPGINLSPAVMPKLRKKGMCSVCPNYITPVSTGQSTESEDSPAIDCEKVKLVMRDNQYGSLSALPL</sequence>
<dbReference type="AlphaFoldDB" id="A0A9P8QQB9"/>
<organism evidence="1 2">
    <name type="scientific">Trichoderma cornu-damae</name>
    <dbReference type="NCBI Taxonomy" id="654480"/>
    <lineage>
        <taxon>Eukaryota</taxon>
        <taxon>Fungi</taxon>
        <taxon>Dikarya</taxon>
        <taxon>Ascomycota</taxon>
        <taxon>Pezizomycotina</taxon>
        <taxon>Sordariomycetes</taxon>
        <taxon>Hypocreomycetidae</taxon>
        <taxon>Hypocreales</taxon>
        <taxon>Hypocreaceae</taxon>
        <taxon>Trichoderma</taxon>
    </lineage>
</organism>
<gene>
    <name evidence="1" type="ORF">Trco_003591</name>
</gene>
<name>A0A9P8QQB9_9HYPO</name>
<protein>
    <submittedName>
        <fullName evidence="1">Uncharacterized protein</fullName>
    </submittedName>
</protein>
<dbReference type="EMBL" id="JAIWOZ010000003">
    <property type="protein sequence ID" value="KAH6607278.1"/>
    <property type="molecule type" value="Genomic_DNA"/>
</dbReference>
<dbReference type="Proteomes" id="UP000827724">
    <property type="component" value="Unassembled WGS sequence"/>
</dbReference>
<dbReference type="OrthoDB" id="4882972at2759"/>